<name>A0A0A9F029_ARUDO</name>
<evidence type="ECO:0000256" key="1">
    <source>
        <dbReference type="SAM" id="MobiDB-lite"/>
    </source>
</evidence>
<accession>A0A0A9F029</accession>
<evidence type="ECO:0000256" key="2">
    <source>
        <dbReference type="SAM" id="SignalP"/>
    </source>
</evidence>
<feature type="region of interest" description="Disordered" evidence="1">
    <location>
        <begin position="23"/>
        <end position="58"/>
    </location>
</feature>
<feature type="chain" id="PRO_5002062024" description="Secreted protein" evidence="2">
    <location>
        <begin position="18"/>
        <end position="75"/>
    </location>
</feature>
<reference evidence="3" key="2">
    <citation type="journal article" date="2015" name="Data Brief">
        <title>Shoot transcriptome of the giant reed, Arundo donax.</title>
        <authorList>
            <person name="Barrero R.A."/>
            <person name="Guerrero F.D."/>
            <person name="Moolhuijzen P."/>
            <person name="Goolsby J.A."/>
            <person name="Tidwell J."/>
            <person name="Bellgard S.E."/>
            <person name="Bellgard M.I."/>
        </authorList>
    </citation>
    <scope>NUCLEOTIDE SEQUENCE</scope>
    <source>
        <tissue evidence="3">Shoot tissue taken approximately 20 cm above the soil surface</tissue>
    </source>
</reference>
<dbReference type="EMBL" id="GBRH01193327">
    <property type="protein sequence ID" value="JAE04569.1"/>
    <property type="molecule type" value="Transcribed_RNA"/>
</dbReference>
<evidence type="ECO:0008006" key="4">
    <source>
        <dbReference type="Google" id="ProtNLM"/>
    </source>
</evidence>
<protein>
    <recommendedName>
        <fullName evidence="4">Secreted protein</fullName>
    </recommendedName>
</protein>
<dbReference type="AlphaFoldDB" id="A0A0A9F029"/>
<sequence length="75" mass="8404">MALMLLPRLSAFLLITAEQIGSDHGERGTAASGWIAPQKSPNPRHEEPKRRGGGARGFRIQGFYDLREERNRRSS</sequence>
<organism evidence="3">
    <name type="scientific">Arundo donax</name>
    <name type="common">Giant reed</name>
    <name type="synonym">Donax arundinaceus</name>
    <dbReference type="NCBI Taxonomy" id="35708"/>
    <lineage>
        <taxon>Eukaryota</taxon>
        <taxon>Viridiplantae</taxon>
        <taxon>Streptophyta</taxon>
        <taxon>Embryophyta</taxon>
        <taxon>Tracheophyta</taxon>
        <taxon>Spermatophyta</taxon>
        <taxon>Magnoliopsida</taxon>
        <taxon>Liliopsida</taxon>
        <taxon>Poales</taxon>
        <taxon>Poaceae</taxon>
        <taxon>PACMAD clade</taxon>
        <taxon>Arundinoideae</taxon>
        <taxon>Arundineae</taxon>
        <taxon>Arundo</taxon>
    </lineage>
</organism>
<evidence type="ECO:0000313" key="3">
    <source>
        <dbReference type="EMBL" id="JAE04569.1"/>
    </source>
</evidence>
<keyword evidence="2" id="KW-0732">Signal</keyword>
<feature type="signal peptide" evidence="2">
    <location>
        <begin position="1"/>
        <end position="17"/>
    </location>
</feature>
<proteinExistence type="predicted"/>
<reference evidence="3" key="1">
    <citation type="submission" date="2014-09" db="EMBL/GenBank/DDBJ databases">
        <authorList>
            <person name="Magalhaes I.L.F."/>
            <person name="Oliveira U."/>
            <person name="Santos F.R."/>
            <person name="Vidigal T.H.D.A."/>
            <person name="Brescovit A.D."/>
            <person name="Santos A.J."/>
        </authorList>
    </citation>
    <scope>NUCLEOTIDE SEQUENCE</scope>
    <source>
        <tissue evidence="3">Shoot tissue taken approximately 20 cm above the soil surface</tissue>
    </source>
</reference>